<keyword evidence="13" id="KW-1185">Reference proteome</keyword>
<dbReference type="Pfam" id="PF02518">
    <property type="entry name" value="HATPase_c"/>
    <property type="match status" value="1"/>
</dbReference>
<dbReference type="Proteomes" id="UP000633219">
    <property type="component" value="Unassembled WGS sequence"/>
</dbReference>
<dbReference type="PRINTS" id="PR00344">
    <property type="entry name" value="BCTRLSENSOR"/>
</dbReference>
<reference evidence="12" key="1">
    <citation type="submission" date="2021-01" db="EMBL/GenBank/DDBJ databases">
        <title>Rhizobium sp. strain KVB221 16S ribosomal RNA gene Genome sequencing and assembly.</title>
        <authorList>
            <person name="Kang M."/>
        </authorList>
    </citation>
    <scope>NUCLEOTIDE SEQUENCE</scope>
    <source>
        <strain evidence="12">KVB221</strain>
    </source>
</reference>
<comment type="subcellular location">
    <subcellularLocation>
        <location evidence="2">Membrane</location>
    </subcellularLocation>
</comment>
<sequence>MDSPAGGQSIRLRLAVAGLALLVVALVVAFFGFSLLFQRHVERRVVAEMTTHLEQIVSGLRLGPDGQLNLEKQPVDPRFTQPLSGLYWQVESGGHALRSRSLWDEDLDLPALDPGAPVRLDLAGPSGTSLVLVMREIAANKRFGGRPVIAAVAVDRTEIDAATAAFQRDIAPYLGLLALLFIAGNWIQIRLGLSPLKALQSRVASVRQGETQRIGDVFPREILPLTREVDELLADREMQIKRAREHAADFAHGLKTPLQALAGDVGRLKERGEVEIAAEIQSLIGDMRQHVDHQLARARMAGRANATAALRLSVEHLVAVLQRTPRGQFLEWTVDVPPELKARIDKDDLTEMLGNLLDNAARYATSEVTISARRAGADIVMEIIDDGPGIPEEKIPQVLRRGGQLDRTSGGAGLGLAISNDISNAVGGSLRLENLDRGLRVTIRLQAAGS</sequence>
<evidence type="ECO:0000256" key="1">
    <source>
        <dbReference type="ARBA" id="ARBA00000085"/>
    </source>
</evidence>
<dbReference type="PANTHER" id="PTHR45436">
    <property type="entry name" value="SENSOR HISTIDINE KINASE YKOH"/>
    <property type="match status" value="1"/>
</dbReference>
<evidence type="ECO:0000256" key="8">
    <source>
        <dbReference type="ARBA" id="ARBA00022989"/>
    </source>
</evidence>
<feature type="domain" description="Histidine kinase" evidence="11">
    <location>
        <begin position="249"/>
        <end position="449"/>
    </location>
</feature>
<dbReference type="GO" id="GO:0005886">
    <property type="term" value="C:plasma membrane"/>
    <property type="evidence" value="ECO:0007669"/>
    <property type="project" value="TreeGrafter"/>
</dbReference>
<dbReference type="InterPro" id="IPR005467">
    <property type="entry name" value="His_kinase_dom"/>
</dbReference>
<dbReference type="InterPro" id="IPR036097">
    <property type="entry name" value="HisK_dim/P_sf"/>
</dbReference>
<dbReference type="Gene3D" id="1.10.287.130">
    <property type="match status" value="1"/>
</dbReference>
<dbReference type="Gene3D" id="3.30.565.10">
    <property type="entry name" value="Histidine kinase-like ATPase, C-terminal domain"/>
    <property type="match status" value="1"/>
</dbReference>
<evidence type="ECO:0000313" key="13">
    <source>
        <dbReference type="Proteomes" id="UP000633219"/>
    </source>
</evidence>
<dbReference type="GO" id="GO:0000155">
    <property type="term" value="F:phosphorelay sensor kinase activity"/>
    <property type="evidence" value="ECO:0007669"/>
    <property type="project" value="InterPro"/>
</dbReference>
<evidence type="ECO:0000256" key="10">
    <source>
        <dbReference type="SAM" id="Phobius"/>
    </source>
</evidence>
<name>A0A936YS87_9HYPH</name>
<evidence type="ECO:0000256" key="4">
    <source>
        <dbReference type="ARBA" id="ARBA00022553"/>
    </source>
</evidence>
<evidence type="ECO:0000259" key="11">
    <source>
        <dbReference type="PROSITE" id="PS50109"/>
    </source>
</evidence>
<keyword evidence="5" id="KW-0808">Transferase</keyword>
<feature type="transmembrane region" description="Helical" evidence="10">
    <location>
        <begin position="12"/>
        <end position="37"/>
    </location>
</feature>
<dbReference type="SMART" id="SM00387">
    <property type="entry name" value="HATPase_c"/>
    <property type="match status" value="1"/>
</dbReference>
<gene>
    <name evidence="12" type="ORF">JJB09_05340</name>
</gene>
<evidence type="ECO:0000256" key="5">
    <source>
        <dbReference type="ARBA" id="ARBA00022679"/>
    </source>
</evidence>
<dbReference type="InterPro" id="IPR036890">
    <property type="entry name" value="HATPase_C_sf"/>
</dbReference>
<proteinExistence type="predicted"/>
<dbReference type="EC" id="2.7.13.3" evidence="3"/>
<keyword evidence="6 10" id="KW-0812">Transmembrane</keyword>
<dbReference type="AlphaFoldDB" id="A0A936YS87"/>
<dbReference type="SUPFAM" id="SSF47384">
    <property type="entry name" value="Homodimeric domain of signal transducing histidine kinase"/>
    <property type="match status" value="1"/>
</dbReference>
<comment type="catalytic activity">
    <reaction evidence="1">
        <text>ATP + protein L-histidine = ADP + protein N-phospho-L-histidine.</text>
        <dbReference type="EC" id="2.7.13.3"/>
    </reaction>
</comment>
<dbReference type="InterPro" id="IPR003594">
    <property type="entry name" value="HATPase_dom"/>
</dbReference>
<dbReference type="SUPFAM" id="SSF55874">
    <property type="entry name" value="ATPase domain of HSP90 chaperone/DNA topoisomerase II/histidine kinase"/>
    <property type="match status" value="1"/>
</dbReference>
<comment type="caution">
    <text evidence="12">The sequence shown here is derived from an EMBL/GenBank/DDBJ whole genome shotgun (WGS) entry which is preliminary data.</text>
</comment>
<dbReference type="InterPro" id="IPR050428">
    <property type="entry name" value="TCS_sensor_his_kinase"/>
</dbReference>
<evidence type="ECO:0000256" key="6">
    <source>
        <dbReference type="ARBA" id="ARBA00022692"/>
    </source>
</evidence>
<evidence type="ECO:0000256" key="3">
    <source>
        <dbReference type="ARBA" id="ARBA00012438"/>
    </source>
</evidence>
<protein>
    <recommendedName>
        <fullName evidence="3">histidine kinase</fullName>
        <ecNumber evidence="3">2.7.13.3</ecNumber>
    </recommendedName>
</protein>
<evidence type="ECO:0000313" key="12">
    <source>
        <dbReference type="EMBL" id="MBL0371445.1"/>
    </source>
</evidence>
<evidence type="ECO:0000256" key="9">
    <source>
        <dbReference type="ARBA" id="ARBA00023136"/>
    </source>
</evidence>
<keyword evidence="4" id="KW-0597">Phosphoprotein</keyword>
<dbReference type="RefSeq" id="WP_201654285.1">
    <property type="nucleotide sequence ID" value="NZ_JAEQNC010000003.1"/>
</dbReference>
<evidence type="ECO:0000256" key="2">
    <source>
        <dbReference type="ARBA" id="ARBA00004370"/>
    </source>
</evidence>
<keyword evidence="7 12" id="KW-0418">Kinase</keyword>
<feature type="transmembrane region" description="Helical" evidence="10">
    <location>
        <begin position="170"/>
        <end position="187"/>
    </location>
</feature>
<keyword evidence="8 10" id="KW-1133">Transmembrane helix</keyword>
<organism evidence="12 13">
    <name type="scientific">Rhizobium setariae</name>
    <dbReference type="NCBI Taxonomy" id="2801340"/>
    <lineage>
        <taxon>Bacteria</taxon>
        <taxon>Pseudomonadati</taxon>
        <taxon>Pseudomonadota</taxon>
        <taxon>Alphaproteobacteria</taxon>
        <taxon>Hyphomicrobiales</taxon>
        <taxon>Rhizobiaceae</taxon>
        <taxon>Rhizobium/Agrobacterium group</taxon>
        <taxon>Rhizobium</taxon>
    </lineage>
</organism>
<evidence type="ECO:0000256" key="7">
    <source>
        <dbReference type="ARBA" id="ARBA00022777"/>
    </source>
</evidence>
<keyword evidence="9 10" id="KW-0472">Membrane</keyword>
<dbReference type="PROSITE" id="PS50109">
    <property type="entry name" value="HIS_KIN"/>
    <property type="match status" value="1"/>
</dbReference>
<dbReference type="EMBL" id="JAEQNC010000003">
    <property type="protein sequence ID" value="MBL0371445.1"/>
    <property type="molecule type" value="Genomic_DNA"/>
</dbReference>
<accession>A0A936YS87</accession>
<dbReference type="InterPro" id="IPR004358">
    <property type="entry name" value="Sig_transdc_His_kin-like_C"/>
</dbReference>
<dbReference type="PANTHER" id="PTHR45436:SF5">
    <property type="entry name" value="SENSOR HISTIDINE KINASE TRCS"/>
    <property type="match status" value="1"/>
</dbReference>